<dbReference type="EMBL" id="KN832973">
    <property type="protein sequence ID" value="KIM90090.1"/>
    <property type="molecule type" value="Genomic_DNA"/>
</dbReference>
<dbReference type="HOGENOM" id="CLU_2923433_0_0_1"/>
<dbReference type="AlphaFoldDB" id="A0A0C3G1H4"/>
<keyword evidence="2" id="KW-1185">Reference proteome</keyword>
<name>A0A0C3G1H4_PILCF</name>
<protein>
    <submittedName>
        <fullName evidence="1">Uncharacterized protein</fullName>
    </submittedName>
</protein>
<proteinExistence type="predicted"/>
<dbReference type="Proteomes" id="UP000054166">
    <property type="component" value="Unassembled WGS sequence"/>
</dbReference>
<evidence type="ECO:0000313" key="1">
    <source>
        <dbReference type="EMBL" id="KIM90090.1"/>
    </source>
</evidence>
<dbReference type="InParanoid" id="A0A0C3G1H4"/>
<reference evidence="2" key="2">
    <citation type="submission" date="2015-01" db="EMBL/GenBank/DDBJ databases">
        <title>Evolutionary Origins and Diversification of the Mycorrhizal Mutualists.</title>
        <authorList>
            <consortium name="DOE Joint Genome Institute"/>
            <consortium name="Mycorrhizal Genomics Consortium"/>
            <person name="Kohler A."/>
            <person name="Kuo A."/>
            <person name="Nagy L.G."/>
            <person name="Floudas D."/>
            <person name="Copeland A."/>
            <person name="Barry K.W."/>
            <person name="Cichocki N."/>
            <person name="Veneault-Fourrey C."/>
            <person name="LaButti K."/>
            <person name="Lindquist E.A."/>
            <person name="Lipzen A."/>
            <person name="Lundell T."/>
            <person name="Morin E."/>
            <person name="Murat C."/>
            <person name="Riley R."/>
            <person name="Ohm R."/>
            <person name="Sun H."/>
            <person name="Tunlid A."/>
            <person name="Henrissat B."/>
            <person name="Grigoriev I.V."/>
            <person name="Hibbett D.S."/>
            <person name="Martin F."/>
        </authorList>
    </citation>
    <scope>NUCLEOTIDE SEQUENCE [LARGE SCALE GENOMIC DNA]</scope>
    <source>
        <strain evidence="2">F 1598</strain>
    </source>
</reference>
<evidence type="ECO:0000313" key="2">
    <source>
        <dbReference type="Proteomes" id="UP000054166"/>
    </source>
</evidence>
<sequence length="61" mass="7198">MNNSALPKIGECGRRIHRRRGECSFQKRVERHNRDKQTLWLPESVNLATRVHLLCDRQVST</sequence>
<organism evidence="1 2">
    <name type="scientific">Piloderma croceum (strain F 1598)</name>
    <dbReference type="NCBI Taxonomy" id="765440"/>
    <lineage>
        <taxon>Eukaryota</taxon>
        <taxon>Fungi</taxon>
        <taxon>Dikarya</taxon>
        <taxon>Basidiomycota</taxon>
        <taxon>Agaricomycotina</taxon>
        <taxon>Agaricomycetes</taxon>
        <taxon>Agaricomycetidae</taxon>
        <taxon>Atheliales</taxon>
        <taxon>Atheliaceae</taxon>
        <taxon>Piloderma</taxon>
    </lineage>
</organism>
<gene>
    <name evidence="1" type="ORF">PILCRDRAFT_811800</name>
</gene>
<accession>A0A0C3G1H4</accession>
<reference evidence="1 2" key="1">
    <citation type="submission" date="2014-04" db="EMBL/GenBank/DDBJ databases">
        <authorList>
            <consortium name="DOE Joint Genome Institute"/>
            <person name="Kuo A."/>
            <person name="Tarkka M."/>
            <person name="Buscot F."/>
            <person name="Kohler A."/>
            <person name="Nagy L.G."/>
            <person name="Floudas D."/>
            <person name="Copeland A."/>
            <person name="Barry K.W."/>
            <person name="Cichocki N."/>
            <person name="Veneault-Fourrey C."/>
            <person name="LaButti K."/>
            <person name="Lindquist E.A."/>
            <person name="Lipzen A."/>
            <person name="Lundell T."/>
            <person name="Morin E."/>
            <person name="Murat C."/>
            <person name="Sun H."/>
            <person name="Tunlid A."/>
            <person name="Henrissat B."/>
            <person name="Grigoriev I.V."/>
            <person name="Hibbett D.S."/>
            <person name="Martin F."/>
            <person name="Nordberg H.P."/>
            <person name="Cantor M.N."/>
            <person name="Hua S.X."/>
        </authorList>
    </citation>
    <scope>NUCLEOTIDE SEQUENCE [LARGE SCALE GENOMIC DNA]</scope>
    <source>
        <strain evidence="1 2">F 1598</strain>
    </source>
</reference>